<protein>
    <submittedName>
        <fullName evidence="1">Uncharacterized protein</fullName>
    </submittedName>
</protein>
<dbReference type="EMBL" id="CAICTM010000905">
    <property type="protein sequence ID" value="CAB9518109.1"/>
    <property type="molecule type" value="Genomic_DNA"/>
</dbReference>
<dbReference type="AlphaFoldDB" id="A0A9N8ED80"/>
<accession>A0A9N8ED80</accession>
<dbReference type="OrthoDB" id="40896at2759"/>
<dbReference type="SUPFAM" id="SSF51905">
    <property type="entry name" value="FAD/NAD(P)-binding domain"/>
    <property type="match status" value="1"/>
</dbReference>
<dbReference type="Proteomes" id="UP001153069">
    <property type="component" value="Unassembled WGS sequence"/>
</dbReference>
<sequence length="527" mass="59406">MNPTKLITDYLVVGAGAASMAFVDTILAEQPNATVSIVDKHNAPGGHWNDAYGFVRLHQPTLLYGVASKQMEGTWLKLCLRGVLPWQHRASKEEILAHYKLLMDQWVASGRVKYYPHCTYQFDQTEGNIHSFVENATKTTRSIEVRKKLVNGVLGECRVPSQTPPQFHVDKGVPIVTPNQIFDDHLANKKNRSGRKHKNKVDSDKRYVVLGCGKTALDTVVFLQQKMKVSARNIAWVAPNDIWMLRRSGPGSPWSWGDALLKCNGDPDKAGMMLEEQEVFARLTHAVKPTRFRFPVIGDEELEIAQKVKDMIRRGRVTAIEKLPNGSCKVSFTESEEPMIFGDNYTFVHCTSPGPFNDNHIRDVFPSENTINLLFLYAPPVPISMSSIASLESRLQNGTLDMDFARRLLMENKDGAQSSDDTDVLNAILGSYGISIFPEDKLEMAKHHMEPIKTLAVFLSILDKDPLVGHKWLKQNRLSFFSIPGFKGEVCENLHRMIEAKDNFRFSDEEVDKLKLLAEKLQPLQGM</sequence>
<name>A0A9N8ED80_9STRA</name>
<proteinExistence type="predicted"/>
<reference evidence="1" key="1">
    <citation type="submission" date="2020-06" db="EMBL/GenBank/DDBJ databases">
        <authorList>
            <consortium name="Plant Systems Biology data submission"/>
        </authorList>
    </citation>
    <scope>NUCLEOTIDE SEQUENCE</scope>
    <source>
        <strain evidence="1">D6</strain>
    </source>
</reference>
<evidence type="ECO:0000313" key="1">
    <source>
        <dbReference type="EMBL" id="CAB9518109.1"/>
    </source>
</evidence>
<gene>
    <name evidence="1" type="ORF">SEMRO_907_G218730.1</name>
</gene>
<dbReference type="InterPro" id="IPR036188">
    <property type="entry name" value="FAD/NAD-bd_sf"/>
</dbReference>
<comment type="caution">
    <text evidence="1">The sequence shown here is derived from an EMBL/GenBank/DDBJ whole genome shotgun (WGS) entry which is preliminary data.</text>
</comment>
<evidence type="ECO:0000313" key="2">
    <source>
        <dbReference type="Proteomes" id="UP001153069"/>
    </source>
</evidence>
<keyword evidence="2" id="KW-1185">Reference proteome</keyword>
<dbReference type="Gene3D" id="3.50.50.60">
    <property type="entry name" value="FAD/NAD(P)-binding domain"/>
    <property type="match status" value="1"/>
</dbReference>
<organism evidence="1 2">
    <name type="scientific">Seminavis robusta</name>
    <dbReference type="NCBI Taxonomy" id="568900"/>
    <lineage>
        <taxon>Eukaryota</taxon>
        <taxon>Sar</taxon>
        <taxon>Stramenopiles</taxon>
        <taxon>Ochrophyta</taxon>
        <taxon>Bacillariophyta</taxon>
        <taxon>Bacillariophyceae</taxon>
        <taxon>Bacillariophycidae</taxon>
        <taxon>Naviculales</taxon>
        <taxon>Naviculaceae</taxon>
        <taxon>Seminavis</taxon>
    </lineage>
</organism>